<reference evidence="5 6" key="1">
    <citation type="submission" date="2024-08" db="EMBL/GenBank/DDBJ databases">
        <authorList>
            <person name="Will J Nash"/>
            <person name="Angela Man"/>
            <person name="Seanna McTaggart"/>
            <person name="Kendall Baker"/>
            <person name="Tom Barker"/>
            <person name="Leah Catchpole"/>
            <person name="Alex Durrant"/>
            <person name="Karim Gharbi"/>
            <person name="Naomi Irish"/>
            <person name="Gemy Kaithakottil"/>
            <person name="Debby Ku"/>
            <person name="Aaliyah Providence"/>
            <person name="Felix Shaw"/>
            <person name="David Swarbreck"/>
            <person name="Chris Watkins"/>
            <person name="Ann M. McCartney"/>
            <person name="Giulio Formenti"/>
            <person name="Alice Mouton"/>
            <person name="Noel Vella"/>
            <person name="Bjorn M von Reumont"/>
            <person name="Adriana Vella"/>
            <person name="Wilfried Haerty"/>
        </authorList>
    </citation>
    <scope>NUCLEOTIDE SEQUENCE [LARGE SCALE GENOMIC DNA]</scope>
</reference>
<proteinExistence type="predicted"/>
<dbReference type="Pfam" id="PF13855">
    <property type="entry name" value="LRR_8"/>
    <property type="match status" value="2"/>
</dbReference>
<dbReference type="InterPro" id="IPR001611">
    <property type="entry name" value="Leu-rich_rpt"/>
</dbReference>
<evidence type="ECO:0008006" key="7">
    <source>
        <dbReference type="Google" id="ProtNLM"/>
    </source>
</evidence>
<dbReference type="PRINTS" id="PR00019">
    <property type="entry name" value="LEURICHRPT"/>
</dbReference>
<dbReference type="EMBL" id="CAXAJV020001301">
    <property type="protein sequence ID" value="CAL7951783.1"/>
    <property type="molecule type" value="Genomic_DNA"/>
</dbReference>
<sequence>MDYWLSVIFILVFSTVNCQEVTNTHVAAYTLTTIPSNSKNGEKLEKTTDVPKVPYMCTVCSCTDEIIDCGNRRLTKLFENYQWPNKTIKEVSFKKNLFVHLTTFPRVEIWKLTLQANRIVKIDNRAFKPLINLTELDLSYNQLTGEVLSPSVFEGKFSDTAYEPLSKLVVLNLAHNMIKSLHQDFFEHMPNLKTLNVSGNSFSTIDNRTTVALSSLPFLEELDLSYCSLKTISDFSSFKNLKMLDLSGNRLTTPPVVLGKALNLQILYLDENPIQIINYMHPFPRMPKLKELSLCCMPHLTIVGKGAFSGLPVLEHLRVQNCPKLESIDEYALASQSPSGGLLHPPMKKLDLSDNALRYLPQLFVARWDWLEELNLMNNKWSCDCDNQYLISTIVPKYLTKMMDDSISLLTCATPPEHAGKTLMSLSNRTLRCLDLNGARPEKDATILIGMLLGLLLAIPVCLTIFVFWRRGFFFCGPQGPASFSRAFYKRAPDNGEL</sequence>
<keyword evidence="4" id="KW-0732">Signal</keyword>
<evidence type="ECO:0000256" key="4">
    <source>
        <dbReference type="SAM" id="SignalP"/>
    </source>
</evidence>
<dbReference type="InterPro" id="IPR032675">
    <property type="entry name" value="LRR_dom_sf"/>
</dbReference>
<keyword evidence="3" id="KW-1133">Transmembrane helix</keyword>
<evidence type="ECO:0000256" key="1">
    <source>
        <dbReference type="ARBA" id="ARBA00022614"/>
    </source>
</evidence>
<evidence type="ECO:0000256" key="3">
    <source>
        <dbReference type="SAM" id="Phobius"/>
    </source>
</evidence>
<dbReference type="PANTHER" id="PTHR24366">
    <property type="entry name" value="IG(IMMUNOGLOBULIN) AND LRR(LEUCINE RICH REPEAT) DOMAINS"/>
    <property type="match status" value="1"/>
</dbReference>
<organism evidence="5 6">
    <name type="scientific">Xylocopa violacea</name>
    <name type="common">Violet carpenter bee</name>
    <name type="synonym">Apis violacea</name>
    <dbReference type="NCBI Taxonomy" id="135666"/>
    <lineage>
        <taxon>Eukaryota</taxon>
        <taxon>Metazoa</taxon>
        <taxon>Ecdysozoa</taxon>
        <taxon>Arthropoda</taxon>
        <taxon>Hexapoda</taxon>
        <taxon>Insecta</taxon>
        <taxon>Pterygota</taxon>
        <taxon>Neoptera</taxon>
        <taxon>Endopterygota</taxon>
        <taxon>Hymenoptera</taxon>
        <taxon>Apocrita</taxon>
        <taxon>Aculeata</taxon>
        <taxon>Apoidea</taxon>
        <taxon>Anthophila</taxon>
        <taxon>Apidae</taxon>
        <taxon>Xylocopa</taxon>
        <taxon>Xylocopa</taxon>
    </lineage>
</organism>
<dbReference type="Gene3D" id="3.80.10.10">
    <property type="entry name" value="Ribonuclease Inhibitor"/>
    <property type="match status" value="4"/>
</dbReference>
<keyword evidence="6" id="KW-1185">Reference proteome</keyword>
<dbReference type="SUPFAM" id="SSF52058">
    <property type="entry name" value="L domain-like"/>
    <property type="match status" value="1"/>
</dbReference>
<keyword evidence="3" id="KW-0812">Transmembrane</keyword>
<name>A0ABP1PIX4_XYLVO</name>
<dbReference type="InterPro" id="IPR003591">
    <property type="entry name" value="Leu-rich_rpt_typical-subtyp"/>
</dbReference>
<feature type="chain" id="PRO_5046651443" description="Leucine-rich repeat neuronal protein 2" evidence="4">
    <location>
        <begin position="19"/>
        <end position="498"/>
    </location>
</feature>
<keyword evidence="3" id="KW-0472">Membrane</keyword>
<feature type="transmembrane region" description="Helical" evidence="3">
    <location>
        <begin position="447"/>
        <end position="469"/>
    </location>
</feature>
<keyword evidence="1" id="KW-0433">Leucine-rich repeat</keyword>
<dbReference type="Pfam" id="PF00560">
    <property type="entry name" value="LRR_1"/>
    <property type="match status" value="1"/>
</dbReference>
<protein>
    <recommendedName>
        <fullName evidence="7">Leucine-rich repeat neuronal protein 2</fullName>
    </recommendedName>
</protein>
<keyword evidence="2" id="KW-0677">Repeat</keyword>
<gene>
    <name evidence="5" type="ORF">XYLVIOL_LOCUS10694</name>
</gene>
<accession>A0ABP1PIX4</accession>
<dbReference type="SMART" id="SM00369">
    <property type="entry name" value="LRR_TYP"/>
    <property type="match status" value="7"/>
</dbReference>
<evidence type="ECO:0000313" key="6">
    <source>
        <dbReference type="Proteomes" id="UP001642520"/>
    </source>
</evidence>
<evidence type="ECO:0000256" key="2">
    <source>
        <dbReference type="ARBA" id="ARBA00022737"/>
    </source>
</evidence>
<dbReference type="PANTHER" id="PTHR24366:SF96">
    <property type="entry name" value="LEUCINE RICH REPEAT CONTAINING 53"/>
    <property type="match status" value="1"/>
</dbReference>
<dbReference type="Proteomes" id="UP001642520">
    <property type="component" value="Unassembled WGS sequence"/>
</dbReference>
<comment type="caution">
    <text evidence="5">The sequence shown here is derived from an EMBL/GenBank/DDBJ whole genome shotgun (WGS) entry which is preliminary data.</text>
</comment>
<evidence type="ECO:0000313" key="5">
    <source>
        <dbReference type="EMBL" id="CAL7951783.1"/>
    </source>
</evidence>
<feature type="signal peptide" evidence="4">
    <location>
        <begin position="1"/>
        <end position="18"/>
    </location>
</feature>